<dbReference type="PANTHER" id="PTHR14690">
    <property type="entry name" value="IQ MOTIF CONTAINING WITH AAA DOMAIN 1"/>
    <property type="match status" value="1"/>
</dbReference>
<reference evidence="2 3" key="1">
    <citation type="journal article" date="2010" name="Science">
        <title>Genomic comparison of the ants Camponotus floridanus and Harpegnathos saltator.</title>
        <authorList>
            <person name="Bonasio R."/>
            <person name="Zhang G."/>
            <person name="Ye C."/>
            <person name="Mutti N.S."/>
            <person name="Fang X."/>
            <person name="Qin N."/>
            <person name="Donahue G."/>
            <person name="Yang P."/>
            <person name="Li Q."/>
            <person name="Li C."/>
            <person name="Zhang P."/>
            <person name="Huang Z."/>
            <person name="Berger S.L."/>
            <person name="Reinberg D."/>
            <person name="Wang J."/>
            <person name="Liebig J."/>
        </authorList>
    </citation>
    <scope>NUCLEOTIDE SEQUENCE [LARGE SCALE GENOMIC DNA]</scope>
    <source>
        <strain evidence="2 3">R22 G/1</strain>
    </source>
</reference>
<dbReference type="PANTHER" id="PTHR14690:SF9">
    <property type="entry name" value="GH08353P"/>
    <property type="match status" value="1"/>
</dbReference>
<dbReference type="STRING" id="610380.E2BYZ9"/>
<evidence type="ECO:0000313" key="2">
    <source>
        <dbReference type="EMBL" id="EFN79071.1"/>
    </source>
</evidence>
<dbReference type="SUPFAM" id="SSF52540">
    <property type="entry name" value="P-loop containing nucleoside triphosphate hydrolases"/>
    <property type="match status" value="1"/>
</dbReference>
<dbReference type="PROSITE" id="PS50096">
    <property type="entry name" value="IQ"/>
    <property type="match status" value="1"/>
</dbReference>
<dbReference type="Proteomes" id="UP000008237">
    <property type="component" value="Unassembled WGS sequence"/>
</dbReference>
<evidence type="ECO:0000259" key="1">
    <source>
        <dbReference type="Pfam" id="PF00004"/>
    </source>
</evidence>
<protein>
    <submittedName>
        <fullName evidence="2">IQ and AAA domain-containing protein ENSP00000340148</fullName>
    </submittedName>
</protein>
<dbReference type="Pfam" id="PF00004">
    <property type="entry name" value="AAA"/>
    <property type="match status" value="1"/>
</dbReference>
<dbReference type="GO" id="GO:0016887">
    <property type="term" value="F:ATP hydrolysis activity"/>
    <property type="evidence" value="ECO:0007669"/>
    <property type="project" value="InterPro"/>
</dbReference>
<accession>E2BYZ9</accession>
<proteinExistence type="predicted"/>
<dbReference type="GO" id="GO:0005524">
    <property type="term" value="F:ATP binding"/>
    <property type="evidence" value="ECO:0007669"/>
    <property type="project" value="InterPro"/>
</dbReference>
<dbReference type="InterPro" id="IPR052267">
    <property type="entry name" value="N-DRC_Component"/>
</dbReference>
<dbReference type="Gene3D" id="1.10.8.60">
    <property type="match status" value="1"/>
</dbReference>
<gene>
    <name evidence="2" type="ORF">EAI_15038</name>
</gene>
<dbReference type="AlphaFoldDB" id="E2BYZ9"/>
<dbReference type="Gene3D" id="3.40.50.300">
    <property type="entry name" value="P-loop containing nucleotide triphosphate hydrolases"/>
    <property type="match status" value="1"/>
</dbReference>
<dbReference type="InterPro" id="IPR027417">
    <property type="entry name" value="P-loop_NTPase"/>
</dbReference>
<organism evidence="3">
    <name type="scientific">Harpegnathos saltator</name>
    <name type="common">Jerdon's jumping ant</name>
    <dbReference type="NCBI Taxonomy" id="610380"/>
    <lineage>
        <taxon>Eukaryota</taxon>
        <taxon>Metazoa</taxon>
        <taxon>Ecdysozoa</taxon>
        <taxon>Arthropoda</taxon>
        <taxon>Hexapoda</taxon>
        <taxon>Insecta</taxon>
        <taxon>Pterygota</taxon>
        <taxon>Neoptera</taxon>
        <taxon>Endopterygota</taxon>
        <taxon>Hymenoptera</taxon>
        <taxon>Apocrita</taxon>
        <taxon>Aculeata</taxon>
        <taxon>Formicoidea</taxon>
        <taxon>Formicidae</taxon>
        <taxon>Ponerinae</taxon>
        <taxon>Ponerini</taxon>
        <taxon>Harpegnathos</taxon>
    </lineage>
</organism>
<dbReference type="OMA" id="HEWFVIW"/>
<feature type="domain" description="ATPase AAA-type core" evidence="1">
    <location>
        <begin position="611"/>
        <end position="723"/>
    </location>
</feature>
<dbReference type="InParanoid" id="E2BYZ9"/>
<keyword evidence="3" id="KW-1185">Reference proteome</keyword>
<evidence type="ECO:0000313" key="3">
    <source>
        <dbReference type="Proteomes" id="UP000008237"/>
    </source>
</evidence>
<name>E2BYZ9_HARSA</name>
<sequence length="848" mass="98980">MSHIYYNELWLVTRNDLEKLLKFERKLQESAPLRKKVMLNTALSIYVRYHNIVKRLIMCYDQMVQTQKRNLIKKVLNCAIGRMLECKREVTCQNYLDYQWPDDILYQMKFTWDDLELLATACGRERLEERKKFVQDLIEKVERAKIKEPSLSQTQVDSTTEFEEEIVKTRITRRKRAVQPTKVEMPRESPEEIAAREMKAVVKKAMFTAILLIQCHERARRSRVRGEDAKRIFEYKEKVAYGDIIPKMIDRAEYIESAKIIQCAWRRYIARKDIRKKIARLEEALGMTIPSWQCRKVFTRDEENFKRRRAIIPVFTEQTEKTICDKRARLLKIKGPGLMEDITDEIHEWFVIWYDAVGHYDVFPVAKLGGSVLIVTGQTSTPHEYLTENLEKEMKEKVRKKEAPKPEAKSTPIKLTVSEKGKMPQTQALSCLMEANADFVQNWSLRDESSNPEQKEYLDLIVEKLSYELQLEMRKIADELLRAELELLNKALSKDHAYDKKKFVIPTMNGKEKKKGAQPIRKTKEKKSVMDDVPVEDLFYELLQAGVIREYPIVFLRDWVGDFSYGNYEALLESRDCKHRLGEVKQLVFEYCVLPLISKETHQIAPLVRSVCICGLPRAGKTFLANAICSEVGALLLDVSPSVLVDKFTDKKEQKRFINMVSRVARVYAPSVIFLDPGEGPWLKKVPPEKRHLQPKRFTKQFVKLIKSIAPGDQVLFLSLSEQPGNATRSFFKVHNRFIMIPTTDYNTLYMYYKDLLMKYHGIDRNIDVSCLAKMSIGVPLSFIKGAMEKVLSLQRRITLKHNPLSPTEILNEVLMYDHPAEKTLEEFHKVEKRVLRRKMKTRAAAPE</sequence>
<dbReference type="OrthoDB" id="3046016at2759"/>
<dbReference type="InterPro" id="IPR003959">
    <property type="entry name" value="ATPase_AAA_core"/>
</dbReference>
<dbReference type="EMBL" id="GL451538">
    <property type="protein sequence ID" value="EFN79071.1"/>
    <property type="molecule type" value="Genomic_DNA"/>
</dbReference>